<dbReference type="InterPro" id="IPR029058">
    <property type="entry name" value="AB_hydrolase_fold"/>
</dbReference>
<proteinExistence type="predicted"/>
<feature type="domain" description="Xaa-Pro dipeptidyl-peptidase-like" evidence="2">
    <location>
        <begin position="9"/>
        <end position="192"/>
    </location>
</feature>
<accession>A0A812IEK6</accession>
<evidence type="ECO:0000313" key="3">
    <source>
        <dbReference type="EMBL" id="CAE7032529.1"/>
    </source>
</evidence>
<dbReference type="OrthoDB" id="249703at2759"/>
<organism evidence="3 4">
    <name type="scientific">Symbiodinium natans</name>
    <dbReference type="NCBI Taxonomy" id="878477"/>
    <lineage>
        <taxon>Eukaryota</taxon>
        <taxon>Sar</taxon>
        <taxon>Alveolata</taxon>
        <taxon>Dinophyceae</taxon>
        <taxon>Suessiales</taxon>
        <taxon>Symbiodiniaceae</taxon>
        <taxon>Symbiodinium</taxon>
    </lineage>
</organism>
<dbReference type="EMBL" id="CAJNDS010000239">
    <property type="protein sequence ID" value="CAE7032529.1"/>
    <property type="molecule type" value="Genomic_DNA"/>
</dbReference>
<dbReference type="Pfam" id="PF02129">
    <property type="entry name" value="Peptidase_S15"/>
    <property type="match status" value="1"/>
</dbReference>
<dbReference type="PANTHER" id="PTHR22946">
    <property type="entry name" value="DIENELACTONE HYDROLASE DOMAIN-CONTAINING PROTEIN-RELATED"/>
    <property type="match status" value="1"/>
</dbReference>
<dbReference type="GO" id="GO:0016788">
    <property type="term" value="F:hydrolase activity, acting on ester bonds"/>
    <property type="evidence" value="ECO:0007669"/>
    <property type="project" value="UniProtKB-ARBA"/>
</dbReference>
<evidence type="ECO:0000313" key="4">
    <source>
        <dbReference type="Proteomes" id="UP000604046"/>
    </source>
</evidence>
<protein>
    <recommendedName>
        <fullName evidence="2">Xaa-Pro dipeptidyl-peptidase-like domain-containing protein</fullName>
    </recommendedName>
</protein>
<gene>
    <name evidence="3" type="ORF">SNAT2548_LOCUS3915</name>
</gene>
<dbReference type="InterPro" id="IPR050261">
    <property type="entry name" value="FrsA_esterase"/>
</dbReference>
<dbReference type="SUPFAM" id="SSF53474">
    <property type="entry name" value="alpha/beta-Hydrolases"/>
    <property type="match status" value="1"/>
</dbReference>
<dbReference type="Gene3D" id="3.40.50.1820">
    <property type="entry name" value="alpha/beta hydrolase"/>
    <property type="match status" value="1"/>
</dbReference>
<comment type="caution">
    <text evidence="3">The sequence shown here is derived from an EMBL/GenBank/DDBJ whole genome shotgun (WGS) entry which is preliminary data.</text>
</comment>
<evidence type="ECO:0000256" key="1">
    <source>
        <dbReference type="ARBA" id="ARBA00022801"/>
    </source>
</evidence>
<dbReference type="InterPro" id="IPR000383">
    <property type="entry name" value="Xaa-Pro-like_dom"/>
</dbReference>
<dbReference type="PANTHER" id="PTHR22946:SF9">
    <property type="entry name" value="POLYKETIDE TRANSFERASE AF380"/>
    <property type="match status" value="1"/>
</dbReference>
<evidence type="ECO:0000259" key="2">
    <source>
        <dbReference type="Pfam" id="PF02129"/>
    </source>
</evidence>
<sequence length="455" mass="49988">MFHRALTLETRGWYFSGGEIDCAGEKDQRDISEVISYVLNQSDWQPDPGRIALAGISYGAGLALLGAGRDPRVKVAVAMSGWSDLQQALFKHNSPNLVWGVVLVVMAHVVGKPEPLLDEVWRQVLAGNVTAAQEFAALRSVLPLLPALENRSVPLFISNNFEDRLFYPEDAIALYEQYKGPKRLLLNQGVHASAEIGGLIGLPNNHVWLEVKKWLATHLKGEPGPSPPAVEMQLRSNHAVREQFDIWPSSRLQRWELVPSPRGHGLFGRLVARGEEAPSAEFESISFGRLTGINAGLPILGELMQVFVDHRIKSNLLLSSRKHAIWYYKEIGTERLCGTPTLSLDMTPSHGKWQVVAYLLGVDRITKVGTLISHGSLTCWNCTAGQRGTYEITLRTLCEDLGGLGMGGIGLALNMYSALYKPANAEEALSMNFHYSGNFSLSVPVAESRSSTVLV</sequence>
<reference evidence="3" key="1">
    <citation type="submission" date="2021-02" db="EMBL/GenBank/DDBJ databases">
        <authorList>
            <person name="Dougan E. K."/>
            <person name="Rhodes N."/>
            <person name="Thang M."/>
            <person name="Chan C."/>
        </authorList>
    </citation>
    <scope>NUCLEOTIDE SEQUENCE</scope>
</reference>
<keyword evidence="4" id="KW-1185">Reference proteome</keyword>
<dbReference type="Proteomes" id="UP000604046">
    <property type="component" value="Unassembled WGS sequence"/>
</dbReference>
<name>A0A812IEK6_9DINO</name>
<dbReference type="AlphaFoldDB" id="A0A812IEK6"/>
<keyword evidence="1" id="KW-0378">Hydrolase</keyword>